<feature type="binding site" evidence="8">
    <location>
        <position position="165"/>
    </location>
    <ligand>
        <name>Zn(2+)</name>
        <dbReference type="ChEBI" id="CHEBI:29105"/>
        <label>2</label>
    </ligand>
</feature>
<evidence type="ECO:0000256" key="8">
    <source>
        <dbReference type="PIRSR" id="PIRSR001123-2"/>
    </source>
</evidence>
<dbReference type="Pfam" id="PF05343">
    <property type="entry name" value="Peptidase_M42"/>
    <property type="match status" value="1"/>
</dbReference>
<dbReference type="CDD" id="cd05656">
    <property type="entry name" value="M42_Frv"/>
    <property type="match status" value="1"/>
</dbReference>
<comment type="cofactor">
    <cofactor evidence="8">
        <name>a divalent metal cation</name>
        <dbReference type="ChEBI" id="CHEBI:60240"/>
    </cofactor>
    <text evidence="8">Binds 2 divalent metal cations per subunit.</text>
</comment>
<dbReference type="Gene3D" id="3.40.630.10">
    <property type="entry name" value="Zn peptidases"/>
    <property type="match status" value="1"/>
</dbReference>
<dbReference type="AlphaFoldDB" id="A0A926EZG0"/>
<evidence type="ECO:0000313" key="9">
    <source>
        <dbReference type="EMBL" id="MBC8589237.1"/>
    </source>
</evidence>
<dbReference type="InterPro" id="IPR023367">
    <property type="entry name" value="Peptidase_M42_dom2"/>
</dbReference>
<protein>
    <submittedName>
        <fullName evidence="9">M42 family metallopeptidase</fullName>
    </submittedName>
</protein>
<feature type="binding site" evidence="8">
    <location>
        <position position="304"/>
    </location>
    <ligand>
        <name>Zn(2+)</name>
        <dbReference type="ChEBI" id="CHEBI:29105"/>
        <label>2</label>
    </ligand>
</feature>
<sequence length="333" mass="36890">MNFNSKLLKDLVKTYGPSSNENDIRDFIIKEIENYVDEIKIDALGNLVAHKKGNGKKIMISSHMDQIGLMVIDIDKSGFLRFVNIGGISPYVTLSQKVLFENGTVGVVYSEPVDDMSKLKLENMYIDIGAFSKEEAEKMVNIGDICIYYNGFDENDNIVFTPYLDDRVGCFIAIESIKAIDTPKNDLFFVFSVQEEVGLRGAKTAAYGVNPDVGIALDVTSHGDTPKAKKYAIGLDKGAAIKVKDNSIICHPKVREQLVKIAKENNIPYQMEVLEFGGTDSGAIHLTKEGVPSGVISIPTRYVHSTIEMASKKDITNCKELLVRFLNSNLELF</sequence>
<dbReference type="GO" id="GO:0046872">
    <property type="term" value="F:metal ion binding"/>
    <property type="evidence" value="ECO:0007669"/>
    <property type="project" value="UniProtKB-UniRule"/>
</dbReference>
<keyword evidence="2" id="KW-0031">Aminopeptidase</keyword>
<keyword evidence="3" id="KW-0645">Protease</keyword>
<feature type="binding site" evidence="8">
    <location>
        <position position="165"/>
    </location>
    <ligand>
        <name>Zn(2+)</name>
        <dbReference type="ChEBI" id="CHEBI:29105"/>
        <label>1</label>
    </ligand>
</feature>
<dbReference type="EMBL" id="JACRTG010000032">
    <property type="protein sequence ID" value="MBC8589237.1"/>
    <property type="molecule type" value="Genomic_DNA"/>
</dbReference>
<evidence type="ECO:0000256" key="4">
    <source>
        <dbReference type="ARBA" id="ARBA00022723"/>
    </source>
</evidence>
<keyword evidence="4 8" id="KW-0479">Metal-binding</keyword>
<evidence type="ECO:0000256" key="7">
    <source>
        <dbReference type="PIRSR" id="PIRSR001123-1"/>
    </source>
</evidence>
<dbReference type="PANTHER" id="PTHR32481:SF9">
    <property type="entry name" value="ENDOGLUCANASE"/>
    <property type="match status" value="1"/>
</dbReference>
<evidence type="ECO:0000256" key="5">
    <source>
        <dbReference type="ARBA" id="ARBA00022801"/>
    </source>
</evidence>
<feature type="active site" description="Proton acceptor" evidence="7">
    <location>
        <position position="195"/>
    </location>
</feature>
<dbReference type="SUPFAM" id="SSF101821">
    <property type="entry name" value="Aminopeptidase/glucanase lid domain"/>
    <property type="match status" value="1"/>
</dbReference>
<proteinExistence type="inferred from homology"/>
<accession>A0A926EZG0</accession>
<comment type="similarity">
    <text evidence="1 6">Belongs to the peptidase M42 family.</text>
</comment>
<organism evidence="9 10">
    <name type="scientific">Paratissierella segnis</name>
    <dbReference type="NCBI Taxonomy" id="2763679"/>
    <lineage>
        <taxon>Bacteria</taxon>
        <taxon>Bacillati</taxon>
        <taxon>Bacillota</taxon>
        <taxon>Tissierellia</taxon>
        <taxon>Tissierellales</taxon>
        <taxon>Tissierellaceae</taxon>
        <taxon>Paratissierella</taxon>
    </lineage>
</organism>
<feature type="binding site" evidence="8">
    <location>
        <position position="218"/>
    </location>
    <ligand>
        <name>Zn(2+)</name>
        <dbReference type="ChEBI" id="CHEBI:29105"/>
        <label>1</label>
    </ligand>
</feature>
<dbReference type="RefSeq" id="WP_262430702.1">
    <property type="nucleotide sequence ID" value="NZ_JACRTG010000032.1"/>
</dbReference>
<dbReference type="PANTHER" id="PTHR32481">
    <property type="entry name" value="AMINOPEPTIDASE"/>
    <property type="match status" value="1"/>
</dbReference>
<gene>
    <name evidence="9" type="ORF">H8707_13535</name>
</gene>
<feature type="binding site" evidence="8">
    <location>
        <position position="63"/>
    </location>
    <ligand>
        <name>Zn(2+)</name>
        <dbReference type="ChEBI" id="CHEBI:29105"/>
        <label>1</label>
    </ligand>
</feature>
<dbReference type="Proteomes" id="UP000601171">
    <property type="component" value="Unassembled WGS sequence"/>
</dbReference>
<dbReference type="InterPro" id="IPR051464">
    <property type="entry name" value="Peptidase_M42_aminopept"/>
</dbReference>
<evidence type="ECO:0000256" key="1">
    <source>
        <dbReference type="ARBA" id="ARBA00006272"/>
    </source>
</evidence>
<evidence type="ECO:0000256" key="6">
    <source>
        <dbReference type="PIRNR" id="PIRNR001123"/>
    </source>
</evidence>
<keyword evidence="10" id="KW-1185">Reference proteome</keyword>
<evidence type="ECO:0000313" key="10">
    <source>
        <dbReference type="Proteomes" id="UP000601171"/>
    </source>
</evidence>
<evidence type="ECO:0000256" key="2">
    <source>
        <dbReference type="ARBA" id="ARBA00022438"/>
    </source>
</evidence>
<dbReference type="PIRSF" id="PIRSF001123">
    <property type="entry name" value="PepA_GA"/>
    <property type="match status" value="1"/>
</dbReference>
<evidence type="ECO:0000256" key="3">
    <source>
        <dbReference type="ARBA" id="ARBA00022670"/>
    </source>
</evidence>
<dbReference type="GO" id="GO:0006508">
    <property type="term" value="P:proteolysis"/>
    <property type="evidence" value="ECO:0007669"/>
    <property type="project" value="UniProtKB-KW"/>
</dbReference>
<comment type="caution">
    <text evidence="9">The sequence shown here is derived from an EMBL/GenBank/DDBJ whole genome shotgun (WGS) entry which is preliminary data.</text>
</comment>
<name>A0A926EZG0_9FIRM</name>
<feature type="binding site" evidence="8">
    <location>
        <position position="196"/>
    </location>
    <ligand>
        <name>Zn(2+)</name>
        <dbReference type="ChEBI" id="CHEBI:29105"/>
        <label>2</label>
    </ligand>
</feature>
<dbReference type="InterPro" id="IPR008007">
    <property type="entry name" value="Peptidase_M42"/>
</dbReference>
<dbReference type="Gene3D" id="2.40.30.40">
    <property type="entry name" value="Peptidase M42, domain 2"/>
    <property type="match status" value="1"/>
</dbReference>
<dbReference type="SUPFAM" id="SSF53187">
    <property type="entry name" value="Zn-dependent exopeptidases"/>
    <property type="match status" value="1"/>
</dbReference>
<dbReference type="GO" id="GO:0004177">
    <property type="term" value="F:aminopeptidase activity"/>
    <property type="evidence" value="ECO:0007669"/>
    <property type="project" value="UniProtKB-UniRule"/>
</dbReference>
<reference evidence="9" key="1">
    <citation type="submission" date="2020-08" db="EMBL/GenBank/DDBJ databases">
        <title>Genome public.</title>
        <authorList>
            <person name="Liu C."/>
            <person name="Sun Q."/>
        </authorList>
    </citation>
    <scope>NUCLEOTIDE SEQUENCE</scope>
    <source>
        <strain evidence="9">BX21</strain>
    </source>
</reference>
<keyword evidence="5" id="KW-0378">Hydrolase</keyword>